<evidence type="ECO:0000313" key="3">
    <source>
        <dbReference type="Proteomes" id="UP001298424"/>
    </source>
</evidence>
<gene>
    <name evidence="2" type="ORF">MB824_08460</name>
</gene>
<dbReference type="Gene3D" id="3.40.190.10">
    <property type="entry name" value="Periplasmic binding protein-like II"/>
    <property type="match status" value="1"/>
</dbReference>
<comment type="caution">
    <text evidence="2">The sequence shown here is derived from an EMBL/GenBank/DDBJ whole genome shotgun (WGS) entry which is preliminary data.</text>
</comment>
<name>A0ABS9NP25_9NEIS</name>
<dbReference type="Pfam" id="PF04069">
    <property type="entry name" value="OpuAC"/>
    <property type="match status" value="1"/>
</dbReference>
<dbReference type="InterPro" id="IPR007210">
    <property type="entry name" value="ABC_Gly_betaine_transp_sub-bd"/>
</dbReference>
<proteinExistence type="predicted"/>
<keyword evidence="3" id="KW-1185">Reference proteome</keyword>
<dbReference type="Proteomes" id="UP001298424">
    <property type="component" value="Unassembled WGS sequence"/>
</dbReference>
<accession>A0ABS9NP25</accession>
<feature type="non-terminal residue" evidence="2">
    <location>
        <position position="1"/>
    </location>
</feature>
<organism evidence="2 3">
    <name type="scientific">Kingella pumchi</name>
    <dbReference type="NCBI Taxonomy" id="2779506"/>
    <lineage>
        <taxon>Bacteria</taxon>
        <taxon>Pseudomonadati</taxon>
        <taxon>Pseudomonadota</taxon>
        <taxon>Betaproteobacteria</taxon>
        <taxon>Neisseriales</taxon>
        <taxon>Neisseriaceae</taxon>
        <taxon>Kingella</taxon>
    </lineage>
</organism>
<dbReference type="RefSeq" id="WP_305067914.1">
    <property type="nucleotide sequence ID" value="NZ_JAKOOW010000030.1"/>
</dbReference>
<reference evidence="2 3" key="1">
    <citation type="submission" date="2022-02" db="EMBL/GenBank/DDBJ databases">
        <title>Genome sequence data of Kingella unionensis sp. nov. strain CICC 24913 (CCUG 75125).</title>
        <authorList>
            <person name="Xiao M."/>
        </authorList>
    </citation>
    <scope>NUCLEOTIDE SEQUENCE [LARGE SCALE GENOMIC DNA]</scope>
    <source>
        <strain evidence="2 3">CICC 24913</strain>
    </source>
</reference>
<feature type="domain" description="ABC-type glycine betaine transport system substrate-binding" evidence="1">
    <location>
        <begin position="15"/>
        <end position="113"/>
    </location>
</feature>
<dbReference type="EMBL" id="JAKOOW010000030">
    <property type="protein sequence ID" value="MCG6504527.1"/>
    <property type="molecule type" value="Genomic_DNA"/>
</dbReference>
<protein>
    <submittedName>
        <fullName evidence="2">Glycine/betaine ABC transporter permease</fullName>
    </submittedName>
</protein>
<evidence type="ECO:0000313" key="2">
    <source>
        <dbReference type="EMBL" id="MCG6504527.1"/>
    </source>
</evidence>
<dbReference type="SUPFAM" id="SSF53850">
    <property type="entry name" value="Periplasmic binding protein-like II"/>
    <property type="match status" value="1"/>
</dbReference>
<sequence>GGILQRSHAVSLEPALRYTALLNDKIDLVEAFSTDAELKQYQLRLLKDDIALFPAYQGAPLMKAEFAEKNPQIVAALNRLAGKISEAEMSEMNYRVKVQGESAENVARDYLEKNGLLGK</sequence>
<evidence type="ECO:0000259" key="1">
    <source>
        <dbReference type="Pfam" id="PF04069"/>
    </source>
</evidence>